<keyword evidence="3" id="KW-1185">Reference proteome</keyword>
<feature type="region of interest" description="Disordered" evidence="1">
    <location>
        <begin position="152"/>
        <end position="179"/>
    </location>
</feature>
<evidence type="ECO:0000313" key="2">
    <source>
        <dbReference type="EMBL" id="KAG5772166.1"/>
    </source>
</evidence>
<name>A0A9P7LEC0_9HYPO</name>
<organism evidence="2 3">
    <name type="scientific">Fusarium xylarioides</name>
    <dbReference type="NCBI Taxonomy" id="221167"/>
    <lineage>
        <taxon>Eukaryota</taxon>
        <taxon>Fungi</taxon>
        <taxon>Dikarya</taxon>
        <taxon>Ascomycota</taxon>
        <taxon>Pezizomycotina</taxon>
        <taxon>Sordariomycetes</taxon>
        <taxon>Hypocreomycetidae</taxon>
        <taxon>Hypocreales</taxon>
        <taxon>Nectriaceae</taxon>
        <taxon>Fusarium</taxon>
        <taxon>Fusarium fujikuroi species complex</taxon>
    </lineage>
</organism>
<gene>
    <name evidence="2" type="ORF">H9Q72_001572</name>
</gene>
<reference evidence="2" key="2">
    <citation type="submission" date="2020-10" db="EMBL/GenBank/DDBJ databases">
        <authorList>
            <person name="Peck L.D."/>
            <person name="Nowell R.W."/>
            <person name="Flood J."/>
            <person name="Ryan M.J."/>
            <person name="Barraclough T.G."/>
        </authorList>
    </citation>
    <scope>NUCLEOTIDE SEQUENCE</scope>
    <source>
        <strain evidence="2">IMI 127659i</strain>
    </source>
</reference>
<dbReference type="OrthoDB" id="4986691at2759"/>
<dbReference type="AlphaFoldDB" id="A0A9P7LEC0"/>
<protein>
    <submittedName>
        <fullName evidence="2">Uncharacterized protein</fullName>
    </submittedName>
</protein>
<dbReference type="Proteomes" id="UP000750502">
    <property type="component" value="Unassembled WGS sequence"/>
</dbReference>
<evidence type="ECO:0000256" key="1">
    <source>
        <dbReference type="SAM" id="MobiDB-lite"/>
    </source>
</evidence>
<evidence type="ECO:0000313" key="3">
    <source>
        <dbReference type="Proteomes" id="UP000750502"/>
    </source>
</evidence>
<reference evidence="2" key="1">
    <citation type="journal article" date="2020" name="bioRxiv">
        <title>Historical genomics reveals the evolutionary mechanisms behind multiple outbreaks of the host-specific coffee wilt pathogen Fusarium xylarioides.</title>
        <authorList>
            <person name="Peck D."/>
            <person name="Nowell R.W."/>
            <person name="Flood J."/>
            <person name="Ryan M.J."/>
            <person name="Barraclough T.G."/>
        </authorList>
    </citation>
    <scope>NUCLEOTIDE SEQUENCE</scope>
    <source>
        <strain evidence="2">IMI 127659i</strain>
    </source>
</reference>
<sequence length="530" mass="60299">MSYICAALLESAQSTQPKLAIKVRIAEARIRDTEPLTKAGFKAVVGLLNSLHGKQDFDSKLAQTQKTITLVGKFFPEDKINDFIRSQEESEVVTEFRRANPEKEVELVKLNRQHTENGRVVVTSTYPTWSNHAVLNRERLFVFKDGKAPESVMKQRTKARDSNETQDEDVEDVEDEQEEATIKNYTAGELNMDDIEFIAQNETEAAEKADGNRIDFLSEFPQFAQLEEVFKKSNGSCRLCMVNPVIFRAAGGTLNWETNAGHLVVRPIFKTLQVRRTMRTPLQLADGKVSYPAQDLLPSMIVLEEVSHDETKEVADAVRSMGQIQAQKLFNQKKESKIEDMHRSGNSQAINGQVKDPSPKLNFGEHRKGVLTSFDWHAVNKRVKDLGDPNTVRTNSQMERENKKQAAKSPPAVGVDKVEELLRNDINRGLSFFFHQTNSDPSFLPPGDRSSYIHWLCYMGTGVNMHTCCCRGVFMNWLTNAKGMLQIIYRLVRINHLKTVKFHLLKLKNSYYDNIERICVAKWVISCLQK</sequence>
<dbReference type="EMBL" id="JADFTT010000027">
    <property type="protein sequence ID" value="KAG5772166.1"/>
    <property type="molecule type" value="Genomic_DNA"/>
</dbReference>
<feature type="region of interest" description="Disordered" evidence="1">
    <location>
        <begin position="386"/>
        <end position="412"/>
    </location>
</feature>
<feature type="compositionally biased region" description="Acidic residues" evidence="1">
    <location>
        <begin position="164"/>
        <end position="179"/>
    </location>
</feature>
<proteinExistence type="predicted"/>
<comment type="caution">
    <text evidence="2">The sequence shown here is derived from an EMBL/GenBank/DDBJ whole genome shotgun (WGS) entry which is preliminary data.</text>
</comment>
<accession>A0A9P7LEC0</accession>